<evidence type="ECO:0000256" key="1">
    <source>
        <dbReference type="ARBA" id="ARBA00022723"/>
    </source>
</evidence>
<dbReference type="AlphaFoldDB" id="A0ABD3RDZ2"/>
<comment type="caution">
    <text evidence="4">The sequence shown here is derived from an EMBL/GenBank/DDBJ whole genome shotgun (WGS) entry which is preliminary data.</text>
</comment>
<evidence type="ECO:0000313" key="5">
    <source>
        <dbReference type="Proteomes" id="UP001530377"/>
    </source>
</evidence>
<evidence type="ECO:0000313" key="4">
    <source>
        <dbReference type="EMBL" id="KAL3811174.1"/>
    </source>
</evidence>
<keyword evidence="1" id="KW-0479">Metal-binding</keyword>
<dbReference type="SUPFAM" id="SSF54593">
    <property type="entry name" value="Glyoxalase/Bleomycin resistance protein/Dihydroxybiphenyl dioxygenase"/>
    <property type="match status" value="1"/>
</dbReference>
<dbReference type="InterPro" id="IPR051785">
    <property type="entry name" value="MMCE/EMCE_epimerase"/>
</dbReference>
<evidence type="ECO:0000256" key="2">
    <source>
        <dbReference type="SAM" id="MobiDB-lite"/>
    </source>
</evidence>
<dbReference type="PANTHER" id="PTHR43048">
    <property type="entry name" value="METHYLMALONYL-COA EPIMERASE"/>
    <property type="match status" value="1"/>
</dbReference>
<keyword evidence="5" id="KW-1185">Reference proteome</keyword>
<sequence length="243" mass="26075">MASPAISTRATRQAFLVLRSSSFLGTRSQESPPSTSSSRLPSSTPSYASSSHSWSSSERRSLSSSYSSKTTDAIEALPLPPPPTSIGGSTRPFRVLGLQQIALGSLEKSDMTNIWTNVFGLSKFGTYRSEKENVDEDLLILGKHGSPYAVELDLMIPIDPNKSPKVHVPPLNHIGLWIDDLRAAVAWMEGRGVRFTPGGIRKGASGHDVTFIHPKGNEESPIGGAGVLIELVQAPEEVIKALT</sequence>
<dbReference type="Gene3D" id="3.10.180.10">
    <property type="entry name" value="2,3-Dihydroxybiphenyl 1,2-Dioxygenase, domain 1"/>
    <property type="match status" value="1"/>
</dbReference>
<name>A0ABD3RDZ2_9STRA</name>
<protein>
    <recommendedName>
        <fullName evidence="3">VOC domain-containing protein</fullName>
    </recommendedName>
</protein>
<proteinExistence type="predicted"/>
<feature type="domain" description="VOC" evidence="3">
    <location>
        <begin position="97"/>
        <end position="224"/>
    </location>
</feature>
<feature type="region of interest" description="Disordered" evidence="2">
    <location>
        <begin position="25"/>
        <end position="60"/>
    </location>
</feature>
<dbReference type="PANTHER" id="PTHR43048:SF3">
    <property type="entry name" value="METHYLMALONYL-COA EPIMERASE, MITOCHONDRIAL"/>
    <property type="match status" value="1"/>
</dbReference>
<dbReference type="GO" id="GO:0046872">
    <property type="term" value="F:metal ion binding"/>
    <property type="evidence" value="ECO:0007669"/>
    <property type="project" value="UniProtKB-KW"/>
</dbReference>
<dbReference type="InterPro" id="IPR029068">
    <property type="entry name" value="Glyas_Bleomycin-R_OHBP_Dase"/>
</dbReference>
<gene>
    <name evidence="4" type="ORF">ACHAXA_002738</name>
</gene>
<dbReference type="Proteomes" id="UP001530377">
    <property type="component" value="Unassembled WGS sequence"/>
</dbReference>
<feature type="compositionally biased region" description="Low complexity" evidence="2">
    <location>
        <begin position="27"/>
        <end position="60"/>
    </location>
</feature>
<reference evidence="4 5" key="1">
    <citation type="submission" date="2024-10" db="EMBL/GenBank/DDBJ databases">
        <title>Updated reference genomes for cyclostephanoid diatoms.</title>
        <authorList>
            <person name="Roberts W.R."/>
            <person name="Alverson A.J."/>
        </authorList>
    </citation>
    <scope>NUCLEOTIDE SEQUENCE [LARGE SCALE GENOMIC DNA]</scope>
    <source>
        <strain evidence="4 5">AJA228-03</strain>
    </source>
</reference>
<organism evidence="4 5">
    <name type="scientific">Cyclostephanos tholiformis</name>
    <dbReference type="NCBI Taxonomy" id="382380"/>
    <lineage>
        <taxon>Eukaryota</taxon>
        <taxon>Sar</taxon>
        <taxon>Stramenopiles</taxon>
        <taxon>Ochrophyta</taxon>
        <taxon>Bacillariophyta</taxon>
        <taxon>Coscinodiscophyceae</taxon>
        <taxon>Thalassiosirophycidae</taxon>
        <taxon>Stephanodiscales</taxon>
        <taxon>Stephanodiscaceae</taxon>
        <taxon>Cyclostephanos</taxon>
    </lineage>
</organism>
<evidence type="ECO:0000259" key="3">
    <source>
        <dbReference type="PROSITE" id="PS51819"/>
    </source>
</evidence>
<dbReference type="Pfam" id="PF13669">
    <property type="entry name" value="Glyoxalase_4"/>
    <property type="match status" value="1"/>
</dbReference>
<dbReference type="PROSITE" id="PS51819">
    <property type="entry name" value="VOC"/>
    <property type="match status" value="1"/>
</dbReference>
<dbReference type="InterPro" id="IPR037523">
    <property type="entry name" value="VOC_core"/>
</dbReference>
<accession>A0ABD3RDZ2</accession>
<dbReference type="EMBL" id="JALLPB020000275">
    <property type="protein sequence ID" value="KAL3811174.1"/>
    <property type="molecule type" value="Genomic_DNA"/>
</dbReference>